<keyword evidence="1" id="KW-0732">Signal</keyword>
<dbReference type="Gene3D" id="2.40.360.20">
    <property type="match status" value="1"/>
</dbReference>
<feature type="signal peptide" evidence="1">
    <location>
        <begin position="1"/>
        <end position="31"/>
    </location>
</feature>
<dbReference type="OrthoDB" id="6007799at2"/>
<name>A0A4R1F7V2_9GAMM</name>
<evidence type="ECO:0000313" key="2">
    <source>
        <dbReference type="EMBL" id="TCJ88744.1"/>
    </source>
</evidence>
<feature type="chain" id="PRO_5021018704" evidence="1">
    <location>
        <begin position="32"/>
        <end position="241"/>
    </location>
</feature>
<dbReference type="Pfam" id="PF11306">
    <property type="entry name" value="DUF3108"/>
    <property type="match status" value="1"/>
</dbReference>
<protein>
    <submittedName>
        <fullName evidence="2">Uncharacterized protein DUF3108</fullName>
    </submittedName>
</protein>
<accession>A0A4R1F7V2</accession>
<gene>
    <name evidence="2" type="ORF">EV695_0602</name>
</gene>
<dbReference type="RefSeq" id="WP_131904420.1">
    <property type="nucleotide sequence ID" value="NZ_BAAAFU010000008.1"/>
</dbReference>
<dbReference type="EMBL" id="SMFQ01000002">
    <property type="protein sequence ID" value="TCJ88744.1"/>
    <property type="molecule type" value="Genomic_DNA"/>
</dbReference>
<reference evidence="2 3" key="1">
    <citation type="submission" date="2019-03" db="EMBL/GenBank/DDBJ databases">
        <title>Genomic Encyclopedia of Type Strains, Phase IV (KMG-IV): sequencing the most valuable type-strain genomes for metagenomic binning, comparative biology and taxonomic classification.</title>
        <authorList>
            <person name="Goeker M."/>
        </authorList>
    </citation>
    <scope>NUCLEOTIDE SEQUENCE [LARGE SCALE GENOMIC DNA]</scope>
    <source>
        <strain evidence="2 3">DSM 24830</strain>
    </source>
</reference>
<organism evidence="2 3">
    <name type="scientific">Cocleimonas flava</name>
    <dbReference type="NCBI Taxonomy" id="634765"/>
    <lineage>
        <taxon>Bacteria</taxon>
        <taxon>Pseudomonadati</taxon>
        <taxon>Pseudomonadota</taxon>
        <taxon>Gammaproteobacteria</taxon>
        <taxon>Thiotrichales</taxon>
        <taxon>Thiotrichaceae</taxon>
        <taxon>Cocleimonas</taxon>
    </lineage>
</organism>
<dbReference type="AlphaFoldDB" id="A0A4R1F7V2"/>
<comment type="caution">
    <text evidence="2">The sequence shown here is derived from an EMBL/GenBank/DDBJ whole genome shotgun (WGS) entry which is preliminary data.</text>
</comment>
<evidence type="ECO:0000313" key="3">
    <source>
        <dbReference type="Proteomes" id="UP000294887"/>
    </source>
</evidence>
<dbReference type="Proteomes" id="UP000294887">
    <property type="component" value="Unassembled WGS sequence"/>
</dbReference>
<proteinExistence type="predicted"/>
<evidence type="ECO:0000256" key="1">
    <source>
        <dbReference type="SAM" id="SignalP"/>
    </source>
</evidence>
<dbReference type="InterPro" id="IPR021457">
    <property type="entry name" value="DUF3108"/>
</dbReference>
<keyword evidence="3" id="KW-1185">Reference proteome</keyword>
<sequence length="241" mass="26942">MRLATVFNTKKNALYTFLLSLILLSTQAAQALPKAFEADYSVAKGSMSLGNLNASLQYSGNRYIYSKSTKATGIAAMLTGITITEKTDGLFSGQTIVPQNYLFNQSRRSKSRIDKIHFNGKSAVGSYKDNKFNLAVQPGIQDRASLELVLANDIGSNKQQLNYTVVERGKVKQYNFQKLGNEQVQTPAGTFNTVKVKVVRTGNKRETVFWLAKEIDFVPVKIRHREKDDVITTVIRSYKKI</sequence>